<comment type="caution">
    <text evidence="2">The sequence shown here is derived from an EMBL/GenBank/DDBJ whole genome shotgun (WGS) entry which is preliminary data.</text>
</comment>
<keyword evidence="3" id="KW-1185">Reference proteome</keyword>
<sequence length="265" mass="28927">MHVLQSMPMCISCLKKETSQGLRSPSGMACTGALPVNWKQSCSGQNDDGKAVCLPRGSDVIALTTGQPIRSERTGNAEHLSRMKLRAWDRAASGLSSLQESRGDWEGHFTRAPLAVTTAEGGGVQPRPSGCCGGPVPKLGQTRGPVSRPWRRYSILRRLPLSPRWGTLSHILWAGQASPMLHMRGEDGREMRLLGPRCDLRPDRTACLGRRRGPALCVAMVLVAVESASHLRRPRLLLCFRLRLPDVRPLPPSLVQASRPLDSPP</sequence>
<protein>
    <submittedName>
        <fullName evidence="2">Uncharacterized protein</fullName>
    </submittedName>
</protein>
<dbReference type="EMBL" id="JADWDJ010000018">
    <property type="protein sequence ID" value="KAG5266715.1"/>
    <property type="molecule type" value="Genomic_DNA"/>
</dbReference>
<organism evidence="2 3">
    <name type="scientific">Alosa alosa</name>
    <name type="common">allis shad</name>
    <dbReference type="NCBI Taxonomy" id="278164"/>
    <lineage>
        <taxon>Eukaryota</taxon>
        <taxon>Metazoa</taxon>
        <taxon>Chordata</taxon>
        <taxon>Craniata</taxon>
        <taxon>Vertebrata</taxon>
        <taxon>Euteleostomi</taxon>
        <taxon>Actinopterygii</taxon>
        <taxon>Neopterygii</taxon>
        <taxon>Teleostei</taxon>
        <taxon>Clupei</taxon>
        <taxon>Clupeiformes</taxon>
        <taxon>Clupeoidei</taxon>
        <taxon>Clupeidae</taxon>
        <taxon>Alosa</taxon>
    </lineage>
</organism>
<feature type="region of interest" description="Disordered" evidence="1">
    <location>
        <begin position="119"/>
        <end position="138"/>
    </location>
</feature>
<evidence type="ECO:0000313" key="2">
    <source>
        <dbReference type="EMBL" id="KAG5266715.1"/>
    </source>
</evidence>
<name>A0AAV6FVB1_9TELE</name>
<reference evidence="2" key="1">
    <citation type="submission" date="2020-10" db="EMBL/GenBank/DDBJ databases">
        <title>Chromosome-scale genome assembly of the Allis shad, Alosa alosa.</title>
        <authorList>
            <person name="Margot Z."/>
            <person name="Christophe K."/>
            <person name="Cabau C."/>
            <person name="Louis A."/>
            <person name="Berthelot C."/>
            <person name="Parey E."/>
            <person name="Roest Crollius H."/>
            <person name="Montfort J."/>
            <person name="Robinson-Rechavi M."/>
            <person name="Bucao C."/>
            <person name="Bouchez O."/>
            <person name="Gislard M."/>
            <person name="Lluch J."/>
            <person name="Milhes M."/>
            <person name="Lampietro C."/>
            <person name="Lopez Roques C."/>
            <person name="Donnadieu C."/>
            <person name="Braasch I."/>
            <person name="Desvignes T."/>
            <person name="Postlethwait J."/>
            <person name="Bobe J."/>
            <person name="Guiguen Y."/>
        </authorList>
    </citation>
    <scope>NUCLEOTIDE SEQUENCE</scope>
    <source>
        <strain evidence="2">M-15738</strain>
        <tissue evidence="2">Blood</tissue>
    </source>
</reference>
<gene>
    <name evidence="2" type="ORF">AALO_G00235330</name>
</gene>
<proteinExistence type="predicted"/>
<evidence type="ECO:0000256" key="1">
    <source>
        <dbReference type="SAM" id="MobiDB-lite"/>
    </source>
</evidence>
<dbReference type="Proteomes" id="UP000823561">
    <property type="component" value="Chromosome 18"/>
</dbReference>
<dbReference type="AlphaFoldDB" id="A0AAV6FVB1"/>
<accession>A0AAV6FVB1</accession>
<evidence type="ECO:0000313" key="3">
    <source>
        <dbReference type="Proteomes" id="UP000823561"/>
    </source>
</evidence>